<dbReference type="InterPro" id="IPR013974">
    <property type="entry name" value="SAF"/>
</dbReference>
<dbReference type="EMBL" id="CP043494">
    <property type="protein sequence ID" value="WNG45193.1"/>
    <property type="molecule type" value="Genomic_DNA"/>
</dbReference>
<dbReference type="SMART" id="SM00858">
    <property type="entry name" value="SAF"/>
    <property type="match status" value="2"/>
</dbReference>
<feature type="domain" description="SAF" evidence="1">
    <location>
        <begin position="41"/>
        <end position="105"/>
    </location>
</feature>
<sequence>MRSFLLGALIGLVVSCAVMGLLAALTIPKRMQDARYGWALKPTLTLVRDVEAGEVLKDEDLAEVAFPEQFVPESFIQPKDRRAVVGKALTLGMVKGDVLAWSVFAQQQSQEQVRACIADGRTAFKEAGERARDAAIQAFTQRSGPPPTSPPPPVPAFKFDAKGQTPVVVVTQEVAEGSRIPASALEIRKMPRALVTPSVVPGDALESVVGALAVVGMQPGDALRWQFLDDPDQPRSTGACVMQAGAASDKERAAVARARAEAFFGVATEGH</sequence>
<dbReference type="Pfam" id="PF08666">
    <property type="entry name" value="SAF"/>
    <property type="match status" value="1"/>
</dbReference>
<feature type="domain" description="SAF" evidence="1">
    <location>
        <begin position="165"/>
        <end position="229"/>
    </location>
</feature>
<proteinExistence type="predicted"/>
<dbReference type="RefSeq" id="WP_395819489.1">
    <property type="nucleotide sequence ID" value="NZ_CP043494.1"/>
</dbReference>
<evidence type="ECO:0000313" key="3">
    <source>
        <dbReference type="Proteomes" id="UP001611383"/>
    </source>
</evidence>
<name>A0ABY9WPL9_9BACT</name>
<protein>
    <recommendedName>
        <fullName evidence="1">SAF domain-containing protein</fullName>
    </recommendedName>
</protein>
<reference evidence="2 3" key="1">
    <citation type="submission" date="2019-08" db="EMBL/GenBank/DDBJ databases">
        <title>Archangium and Cystobacter genomes.</title>
        <authorList>
            <person name="Chen I.-C.K."/>
            <person name="Wielgoss S."/>
        </authorList>
    </citation>
    <scope>NUCLEOTIDE SEQUENCE [LARGE SCALE GENOMIC DNA]</scope>
    <source>
        <strain evidence="2 3">Cbm 6</strain>
    </source>
</reference>
<organism evidence="2 3">
    <name type="scientific">Archangium minus</name>
    <dbReference type="NCBI Taxonomy" id="83450"/>
    <lineage>
        <taxon>Bacteria</taxon>
        <taxon>Pseudomonadati</taxon>
        <taxon>Myxococcota</taxon>
        <taxon>Myxococcia</taxon>
        <taxon>Myxococcales</taxon>
        <taxon>Cystobacterineae</taxon>
        <taxon>Archangiaceae</taxon>
        <taxon>Archangium</taxon>
    </lineage>
</organism>
<evidence type="ECO:0000313" key="2">
    <source>
        <dbReference type="EMBL" id="WNG45193.1"/>
    </source>
</evidence>
<dbReference type="CDD" id="cd11614">
    <property type="entry name" value="SAF_CpaB_FlgA_like"/>
    <property type="match status" value="1"/>
</dbReference>
<evidence type="ECO:0000259" key="1">
    <source>
        <dbReference type="SMART" id="SM00858"/>
    </source>
</evidence>
<accession>A0ABY9WPL9</accession>
<keyword evidence="3" id="KW-1185">Reference proteome</keyword>
<dbReference type="Proteomes" id="UP001611383">
    <property type="component" value="Chromosome"/>
</dbReference>
<dbReference type="PROSITE" id="PS51257">
    <property type="entry name" value="PROKAR_LIPOPROTEIN"/>
    <property type="match status" value="1"/>
</dbReference>
<gene>
    <name evidence="2" type="ORF">F0U60_14565</name>
</gene>